<evidence type="ECO:0000259" key="2">
    <source>
        <dbReference type="Pfam" id="PF02709"/>
    </source>
</evidence>
<proteinExistence type="predicted"/>
<evidence type="ECO:0000313" key="4">
    <source>
        <dbReference type="Proteomes" id="UP000027451"/>
    </source>
</evidence>
<evidence type="ECO:0000256" key="1">
    <source>
        <dbReference type="ARBA" id="ARBA00022679"/>
    </source>
</evidence>
<dbReference type="InterPro" id="IPR029044">
    <property type="entry name" value="Nucleotide-diphossugar_trans"/>
</dbReference>
<protein>
    <recommendedName>
        <fullName evidence="2">Galactosyltransferase C-terminal domain-containing protein</fullName>
    </recommendedName>
</protein>
<dbReference type="EMBL" id="JFHD01000043">
    <property type="protein sequence ID" value="KDR25734.1"/>
    <property type="molecule type" value="Genomic_DNA"/>
</dbReference>
<dbReference type="InterPro" id="IPR027791">
    <property type="entry name" value="Galactosyl_T_C"/>
</dbReference>
<feature type="domain" description="Galactosyltransferase C-terminal" evidence="2">
    <location>
        <begin position="167"/>
        <end position="228"/>
    </location>
</feature>
<dbReference type="GO" id="GO:0008378">
    <property type="term" value="F:galactosyltransferase activity"/>
    <property type="evidence" value="ECO:0007669"/>
    <property type="project" value="TreeGrafter"/>
</dbReference>
<sequence>MTEANPLSLRGLEMIVTYRGSGQERRDNLRGVLRHLVRTYSDFHIWLIEADAAPTFSWTEIGDSRIRHVFVHDTGPFPKARLVNLGALMAKSPIICMHDADMIANPRMMKSAVDALMDGDASDVLCPFSRVLNVSGDRRQTFIESGNFDEFAPFMEGDLPDDINVLYANTPGAINLFKRPEFIRIGGVDPQFTGWGGEDDDLFIRGARLGLRWHALAGPDSSLFHLNHDSASRAAMCEEEHSARNRQMARRTDEMPIKELEARALELAKYFR</sequence>
<dbReference type="PANTHER" id="PTHR19300:SF57">
    <property type="entry name" value="BETA-1,4-N-ACETYLGALACTOSAMINYLTRANSFERASE"/>
    <property type="match status" value="1"/>
</dbReference>
<dbReference type="GO" id="GO:0005975">
    <property type="term" value="P:carbohydrate metabolic process"/>
    <property type="evidence" value="ECO:0007669"/>
    <property type="project" value="InterPro"/>
</dbReference>
<dbReference type="Gene3D" id="3.90.550.10">
    <property type="entry name" value="Spore Coat Polysaccharide Biosynthesis Protein SpsA, Chain A"/>
    <property type="match status" value="1"/>
</dbReference>
<organism evidence="3 4">
    <name type="scientific">Caballeronia zhejiangensis</name>
    <dbReference type="NCBI Taxonomy" id="871203"/>
    <lineage>
        <taxon>Bacteria</taxon>
        <taxon>Pseudomonadati</taxon>
        <taxon>Pseudomonadota</taxon>
        <taxon>Betaproteobacteria</taxon>
        <taxon>Burkholderiales</taxon>
        <taxon>Burkholderiaceae</taxon>
        <taxon>Caballeronia</taxon>
    </lineage>
</organism>
<keyword evidence="1" id="KW-0808">Transferase</keyword>
<dbReference type="Pfam" id="PF02709">
    <property type="entry name" value="Glyco_transf_7C"/>
    <property type="match status" value="1"/>
</dbReference>
<dbReference type="PANTHER" id="PTHR19300">
    <property type="entry name" value="BETA-1,4-GALACTOSYLTRANSFERASE"/>
    <property type="match status" value="1"/>
</dbReference>
<gene>
    <name evidence="3" type="ORF">BG60_27195</name>
</gene>
<dbReference type="AlphaFoldDB" id="A0A656QEW4"/>
<evidence type="ECO:0000313" key="3">
    <source>
        <dbReference type="EMBL" id="KDR25734.1"/>
    </source>
</evidence>
<reference evidence="3 4" key="1">
    <citation type="submission" date="2014-03" db="EMBL/GenBank/DDBJ databases">
        <title>Draft Genome Sequences of Four Burkholderia Strains.</title>
        <authorList>
            <person name="Liu X.Y."/>
            <person name="Li C.X."/>
            <person name="Xu J.H."/>
        </authorList>
    </citation>
    <scope>NUCLEOTIDE SEQUENCE [LARGE SCALE GENOMIC DNA]</scope>
    <source>
        <strain evidence="3 4">OP-1</strain>
    </source>
</reference>
<dbReference type="InterPro" id="IPR003859">
    <property type="entry name" value="Galactosyl_T"/>
</dbReference>
<name>A0A656QEW4_9BURK</name>
<dbReference type="SUPFAM" id="SSF53448">
    <property type="entry name" value="Nucleotide-diphospho-sugar transferases"/>
    <property type="match status" value="1"/>
</dbReference>
<dbReference type="PRINTS" id="PR02050">
    <property type="entry name" value="B14GALTRFASE"/>
</dbReference>
<accession>A0A656QEW4</accession>
<dbReference type="Proteomes" id="UP000027451">
    <property type="component" value="Unassembled WGS sequence"/>
</dbReference>
<keyword evidence="4" id="KW-1185">Reference proteome</keyword>
<comment type="caution">
    <text evidence="3">The sequence shown here is derived from an EMBL/GenBank/DDBJ whole genome shotgun (WGS) entry which is preliminary data.</text>
</comment>